<dbReference type="AlphaFoldDB" id="A0A9E4ZSI7"/>
<evidence type="ECO:0000313" key="3">
    <source>
        <dbReference type="Proteomes" id="UP001068021"/>
    </source>
</evidence>
<evidence type="ECO:0000313" key="2">
    <source>
        <dbReference type="EMBL" id="MCZ3372652.1"/>
    </source>
</evidence>
<keyword evidence="3" id="KW-1185">Reference proteome</keyword>
<evidence type="ECO:0000313" key="1">
    <source>
        <dbReference type="EMBL" id="MCZ3364897.1"/>
    </source>
</evidence>
<sequence length="58" mass="6933">MTDEKEKKVPNYVISQWTADRPPRVQPPEAWIKANNVKKYDTIKFSFEVVLRHEDTEE</sequence>
<dbReference type="RefSeq" id="WP_157197527.1">
    <property type="nucleotide sequence ID" value="NZ_JAPVER010000018.1"/>
</dbReference>
<organism evidence="1 3">
    <name type="scientific">Methanobacterium veterum</name>
    <dbReference type="NCBI Taxonomy" id="408577"/>
    <lineage>
        <taxon>Archaea</taxon>
        <taxon>Methanobacteriati</taxon>
        <taxon>Methanobacteriota</taxon>
        <taxon>Methanomada group</taxon>
        <taxon>Methanobacteria</taxon>
        <taxon>Methanobacteriales</taxon>
        <taxon>Methanobacteriaceae</taxon>
        <taxon>Methanobacterium</taxon>
    </lineage>
</organism>
<dbReference type="EMBL" id="JAPVER010000018">
    <property type="protein sequence ID" value="MCZ3364897.1"/>
    <property type="molecule type" value="Genomic_DNA"/>
</dbReference>
<dbReference type="EMBL" id="JAPVES010000030">
    <property type="protein sequence ID" value="MCZ3372652.1"/>
    <property type="molecule type" value="Genomic_DNA"/>
</dbReference>
<accession>A0A9E4ZSI7</accession>
<dbReference type="Proteomes" id="UP001074446">
    <property type="component" value="Unassembled WGS sequence"/>
</dbReference>
<reference evidence="1" key="1">
    <citation type="submission" date="2022-12" db="EMBL/GenBank/DDBJ databases">
        <title>Reclassification of two methanogenic archaea species isolated from the Kolyma lowland permafrost.</title>
        <authorList>
            <person name="Trubitsyn V.E."/>
            <person name="Rivkina E.M."/>
            <person name="Shcherbakova V.A."/>
        </authorList>
    </citation>
    <scope>NUCLEOTIDE SEQUENCE</scope>
    <source>
        <strain evidence="1">M2</strain>
        <strain evidence="2">MK4</strain>
    </source>
</reference>
<proteinExistence type="predicted"/>
<protein>
    <submittedName>
        <fullName evidence="1">Uncharacterized protein</fullName>
    </submittedName>
</protein>
<dbReference type="Proteomes" id="UP001068021">
    <property type="component" value="Unassembled WGS sequence"/>
</dbReference>
<name>A0A9E4ZSI7_9EURY</name>
<gene>
    <name evidence="2" type="ORF">O3H35_08390</name>
    <name evidence="1" type="ORF">O3H54_03270</name>
</gene>
<comment type="caution">
    <text evidence="1">The sequence shown here is derived from an EMBL/GenBank/DDBJ whole genome shotgun (WGS) entry which is preliminary data.</text>
</comment>